<accession>A0A8J6MDH7</accession>
<sequence length="262" mass="29083">MVFYFTGTGNSLYIAKKLDAAPISIPQIIRRENLTFRAEQIGIVCPIYGHEMPAMVKEFLQKATFHTDYFYVVLTYGKRHANAVELADAAMVKAGKLADYVTTLLMVDNFLPVFDMTEETALEKHVEESLAAIQADIQGKRRWRQEVTDADRQTHRQYLDSVNGQPETVWAAYQVTDACIGCGICTRVCPAGCIHLEHQKAIHTISGCQACMACIHVCPEGALVLDLPMKEPNPEARYRNEHVSLAELIAANEQAAQGAPAK</sequence>
<evidence type="ECO:0000256" key="6">
    <source>
        <dbReference type="ARBA" id="ARBA00023004"/>
    </source>
</evidence>
<gene>
    <name evidence="9" type="ORF">H8S62_15010</name>
</gene>
<keyword evidence="5" id="KW-0479">Metal-binding</keyword>
<proteinExistence type="predicted"/>
<dbReference type="GO" id="GO:0051539">
    <property type="term" value="F:4 iron, 4 sulfur cluster binding"/>
    <property type="evidence" value="ECO:0007669"/>
    <property type="project" value="UniProtKB-KW"/>
</dbReference>
<evidence type="ECO:0000256" key="1">
    <source>
        <dbReference type="ARBA" id="ARBA00001966"/>
    </source>
</evidence>
<dbReference type="PROSITE" id="PS51379">
    <property type="entry name" value="4FE4S_FER_2"/>
    <property type="match status" value="2"/>
</dbReference>
<feature type="domain" description="4Fe-4S ferredoxin-type" evidence="8">
    <location>
        <begin position="170"/>
        <end position="199"/>
    </location>
</feature>
<evidence type="ECO:0000256" key="5">
    <source>
        <dbReference type="ARBA" id="ARBA00022723"/>
    </source>
</evidence>
<dbReference type="PANTHER" id="PTHR24960">
    <property type="entry name" value="PHOTOSYSTEM I IRON-SULFUR CENTER-RELATED"/>
    <property type="match status" value="1"/>
</dbReference>
<dbReference type="AlphaFoldDB" id="A0A8J6MDH7"/>
<dbReference type="SUPFAM" id="SSF54862">
    <property type="entry name" value="4Fe-4S ferredoxins"/>
    <property type="match status" value="1"/>
</dbReference>
<feature type="domain" description="4Fe-4S ferredoxin-type" evidence="8">
    <location>
        <begin position="200"/>
        <end position="228"/>
    </location>
</feature>
<dbReference type="PANTHER" id="PTHR24960:SF79">
    <property type="entry name" value="PHOTOSYSTEM I IRON-SULFUR CENTER"/>
    <property type="match status" value="1"/>
</dbReference>
<dbReference type="PROSITE" id="PS00198">
    <property type="entry name" value="4FE4S_FER_1"/>
    <property type="match status" value="2"/>
</dbReference>
<dbReference type="InterPro" id="IPR017896">
    <property type="entry name" value="4Fe4S_Fe-S-bd"/>
</dbReference>
<comment type="function">
    <text evidence="2">Ferredoxins are iron-sulfur proteins that transfer electrons in a wide variety of metabolic reactions.</text>
</comment>
<dbReference type="Proteomes" id="UP000607645">
    <property type="component" value="Unassembled WGS sequence"/>
</dbReference>
<dbReference type="EMBL" id="JACOPQ010000014">
    <property type="protein sequence ID" value="MBC5738320.1"/>
    <property type="molecule type" value="Genomic_DNA"/>
</dbReference>
<dbReference type="InterPro" id="IPR029039">
    <property type="entry name" value="Flavoprotein-like_sf"/>
</dbReference>
<name>A0A8J6MDH7_9FIRM</name>
<evidence type="ECO:0000313" key="9">
    <source>
        <dbReference type="EMBL" id="MBC5738320.1"/>
    </source>
</evidence>
<dbReference type="InterPro" id="IPR050157">
    <property type="entry name" value="PSI_iron-sulfur_center"/>
</dbReference>
<dbReference type="Pfam" id="PF13187">
    <property type="entry name" value="Fer4_9"/>
    <property type="match status" value="1"/>
</dbReference>
<dbReference type="Gene3D" id="3.30.70.20">
    <property type="match status" value="1"/>
</dbReference>
<dbReference type="SUPFAM" id="SSF52218">
    <property type="entry name" value="Flavoproteins"/>
    <property type="match status" value="1"/>
</dbReference>
<evidence type="ECO:0000259" key="8">
    <source>
        <dbReference type="PROSITE" id="PS51379"/>
    </source>
</evidence>
<dbReference type="NCBIfam" id="NF038196">
    <property type="entry name" value="ferrodoxin_EFR1"/>
    <property type="match status" value="1"/>
</dbReference>
<dbReference type="RefSeq" id="WP_186920112.1">
    <property type="nucleotide sequence ID" value="NZ_JACOPQ010000014.1"/>
</dbReference>
<comment type="cofactor">
    <cofactor evidence="1">
        <name>[4Fe-4S] cluster</name>
        <dbReference type="ChEBI" id="CHEBI:49883"/>
    </cofactor>
</comment>
<dbReference type="InterPro" id="IPR017900">
    <property type="entry name" value="4Fe4S_Fe_S_CS"/>
</dbReference>
<protein>
    <recommendedName>
        <fullName evidence="3">Ferredoxin</fullName>
    </recommendedName>
</protein>
<evidence type="ECO:0000256" key="4">
    <source>
        <dbReference type="ARBA" id="ARBA00022485"/>
    </source>
</evidence>
<dbReference type="GO" id="GO:0046872">
    <property type="term" value="F:metal ion binding"/>
    <property type="evidence" value="ECO:0007669"/>
    <property type="project" value="UniProtKB-KW"/>
</dbReference>
<comment type="caution">
    <text evidence="9">The sequence shown here is derived from an EMBL/GenBank/DDBJ whole genome shotgun (WGS) entry which is preliminary data.</text>
</comment>
<reference evidence="9" key="1">
    <citation type="submission" date="2020-08" db="EMBL/GenBank/DDBJ databases">
        <title>Genome public.</title>
        <authorList>
            <person name="Liu C."/>
            <person name="Sun Q."/>
        </authorList>
    </citation>
    <scope>NUCLEOTIDE SEQUENCE</scope>
    <source>
        <strain evidence="9">NSJ-52</strain>
    </source>
</reference>
<keyword evidence="6" id="KW-0408">Iron</keyword>
<evidence type="ECO:0000256" key="7">
    <source>
        <dbReference type="ARBA" id="ARBA00023014"/>
    </source>
</evidence>
<keyword evidence="10" id="KW-1185">Reference proteome</keyword>
<evidence type="ECO:0000256" key="2">
    <source>
        <dbReference type="ARBA" id="ARBA00003532"/>
    </source>
</evidence>
<keyword evidence="7" id="KW-0411">Iron-sulfur</keyword>
<organism evidence="9 10">
    <name type="scientific">Lawsonibacter faecis</name>
    <dbReference type="NCBI Taxonomy" id="2763052"/>
    <lineage>
        <taxon>Bacteria</taxon>
        <taxon>Bacillati</taxon>
        <taxon>Bacillota</taxon>
        <taxon>Clostridia</taxon>
        <taxon>Eubacteriales</taxon>
        <taxon>Oscillospiraceae</taxon>
        <taxon>Lawsonibacter</taxon>
    </lineage>
</organism>
<dbReference type="InterPro" id="IPR047964">
    <property type="entry name" value="EFR1-like"/>
</dbReference>
<evidence type="ECO:0000313" key="10">
    <source>
        <dbReference type="Proteomes" id="UP000607645"/>
    </source>
</evidence>
<evidence type="ECO:0000256" key="3">
    <source>
        <dbReference type="ARBA" id="ARBA00013529"/>
    </source>
</evidence>
<keyword evidence="4" id="KW-0004">4Fe-4S</keyword>